<name>A0AA48LZ86_9ZZZZ</name>
<protein>
    <recommendedName>
        <fullName evidence="2">Peptidase M11 gametolysin domain-containing protein</fullName>
    </recommendedName>
</protein>
<evidence type="ECO:0008006" key="2">
    <source>
        <dbReference type="Google" id="ProtNLM"/>
    </source>
</evidence>
<dbReference type="AlphaFoldDB" id="A0AA48LZ86"/>
<accession>A0AA48LZ86</accession>
<dbReference type="SUPFAM" id="SSF55486">
    <property type="entry name" value="Metalloproteases ('zincins'), catalytic domain"/>
    <property type="match status" value="1"/>
</dbReference>
<reference evidence="1" key="1">
    <citation type="submission" date="2023-07" db="EMBL/GenBank/DDBJ databases">
        <authorList>
            <person name="Pelsma A.J. K."/>
        </authorList>
    </citation>
    <scope>NUCLEOTIDE SEQUENCE</scope>
</reference>
<dbReference type="EMBL" id="OY288114">
    <property type="protein sequence ID" value="CAJ0867970.1"/>
    <property type="molecule type" value="Genomic_DNA"/>
</dbReference>
<proteinExistence type="predicted"/>
<evidence type="ECO:0000313" key="1">
    <source>
        <dbReference type="EMBL" id="CAJ0867970.1"/>
    </source>
</evidence>
<dbReference type="Gene3D" id="3.40.390.10">
    <property type="entry name" value="Collagenase (Catalytic Domain)"/>
    <property type="match status" value="1"/>
</dbReference>
<gene>
    <name evidence="1" type="ORF">AMST5_02003</name>
</gene>
<dbReference type="InterPro" id="IPR024079">
    <property type="entry name" value="MetalloPept_cat_dom_sf"/>
</dbReference>
<organism evidence="1">
    <name type="scientific">freshwater sediment metagenome</name>
    <dbReference type="NCBI Taxonomy" id="556182"/>
    <lineage>
        <taxon>unclassified sequences</taxon>
        <taxon>metagenomes</taxon>
        <taxon>ecological metagenomes</taxon>
    </lineage>
</organism>
<dbReference type="GO" id="GO:0008237">
    <property type="term" value="F:metallopeptidase activity"/>
    <property type="evidence" value="ECO:0007669"/>
    <property type="project" value="InterPro"/>
</dbReference>
<sequence length="291" mass="31177">MAMISALGVNPTVYSNINFVINNDLDCCAWGGSFVYQNKLYGATWEPPWGQETGVYVHEMGHSLGLPHSGWKYFAYDSPWDDMSRGIAAQRVQCGSYRSANSSGGLNALYCTEPGGGYISAHKEALSWIPAANKVVVNSISTQTVTLEANSAPLGAAAKMIKICLPGLSCTGSTAHFLTVEARMKTAQYERGLPGEGVMIHDVVMNRRAVGSGDPCFFNTQSGWAMPFDATDSDYRAAPYCDSGGRTYPNYALFNAQYGVGGSVASALYGVQVDVLSKTSSSFSVKVTRTK</sequence>